<feature type="active site" description="Charge relay system" evidence="15">
    <location>
        <position position="292"/>
    </location>
</feature>
<dbReference type="InterPro" id="IPR015366">
    <property type="entry name" value="S53_propep"/>
</dbReference>
<dbReference type="SMART" id="SM00944">
    <property type="entry name" value="Pro-kuma_activ"/>
    <property type="match status" value="1"/>
</dbReference>
<reference evidence="19" key="1">
    <citation type="submission" date="2019-06" db="EMBL/GenBank/DDBJ databases">
        <title>Draft genome sequence of the griseofulvin-producing fungus Xylaria cubensis strain G536.</title>
        <authorList>
            <person name="Mead M.E."/>
            <person name="Raja H.A."/>
            <person name="Steenwyk J.L."/>
            <person name="Knowles S.L."/>
            <person name="Oberlies N.H."/>
            <person name="Rokas A."/>
        </authorList>
    </citation>
    <scope>NUCLEOTIDE SEQUENCE [LARGE SCALE GENOMIC DNA]</scope>
    <source>
        <strain evidence="19">G536</strain>
    </source>
</reference>
<evidence type="ECO:0000256" key="13">
    <source>
        <dbReference type="ARBA" id="ARBA00023145"/>
    </source>
</evidence>
<feature type="binding site" evidence="15">
    <location>
        <position position="588"/>
    </location>
    <ligand>
        <name>Ca(2+)</name>
        <dbReference type="ChEBI" id="CHEBI:29108"/>
    </ligand>
</feature>
<feature type="signal peptide" evidence="16">
    <location>
        <begin position="1"/>
        <end position="19"/>
    </location>
</feature>
<keyword evidence="8 16" id="KW-0732">Signal</keyword>
<dbReference type="GO" id="GO:0046872">
    <property type="term" value="F:metal ion binding"/>
    <property type="evidence" value="ECO:0007669"/>
    <property type="project" value="UniProtKB-UniRule"/>
</dbReference>
<keyword evidence="19" id="KW-1185">Reference proteome</keyword>
<dbReference type="PROSITE" id="PS51695">
    <property type="entry name" value="SEDOLISIN"/>
    <property type="match status" value="1"/>
</dbReference>
<dbReference type="AlphaFoldDB" id="A0A553I837"/>
<keyword evidence="6 15" id="KW-0645">Protease</keyword>
<evidence type="ECO:0000256" key="11">
    <source>
        <dbReference type="ARBA" id="ARBA00022837"/>
    </source>
</evidence>
<dbReference type="CDD" id="cd11377">
    <property type="entry name" value="Pro-peptidase_S53"/>
    <property type="match status" value="1"/>
</dbReference>
<evidence type="ECO:0000313" key="19">
    <source>
        <dbReference type="Proteomes" id="UP000319160"/>
    </source>
</evidence>
<dbReference type="SUPFAM" id="SSF52743">
    <property type="entry name" value="Subtilisin-like"/>
    <property type="match status" value="1"/>
</dbReference>
<comment type="subcellular location">
    <subcellularLocation>
        <location evidence="3">Secreted</location>
        <location evidence="3">Extracellular space</location>
    </subcellularLocation>
</comment>
<feature type="domain" description="Peptidase S53" evidence="17">
    <location>
        <begin position="213"/>
        <end position="628"/>
    </location>
</feature>
<evidence type="ECO:0000256" key="15">
    <source>
        <dbReference type="PROSITE-ProRule" id="PRU01032"/>
    </source>
</evidence>
<dbReference type="Proteomes" id="UP000319160">
    <property type="component" value="Unassembled WGS sequence"/>
</dbReference>
<keyword evidence="14" id="KW-0325">Glycoprotein</keyword>
<evidence type="ECO:0000256" key="5">
    <source>
        <dbReference type="ARBA" id="ARBA00022525"/>
    </source>
</evidence>
<evidence type="ECO:0000256" key="1">
    <source>
        <dbReference type="ARBA" id="ARBA00001910"/>
    </source>
</evidence>
<evidence type="ECO:0000256" key="14">
    <source>
        <dbReference type="ARBA" id="ARBA00023180"/>
    </source>
</evidence>
<dbReference type="SUPFAM" id="SSF54897">
    <property type="entry name" value="Protease propeptides/inhibitors"/>
    <property type="match status" value="1"/>
</dbReference>
<proteinExistence type="predicted"/>
<evidence type="ECO:0000256" key="3">
    <source>
        <dbReference type="ARBA" id="ARBA00004239"/>
    </source>
</evidence>
<keyword evidence="7 15" id="KW-0479">Metal-binding</keyword>
<keyword evidence="9 15" id="KW-0378">Hydrolase</keyword>
<evidence type="ECO:0000256" key="12">
    <source>
        <dbReference type="ARBA" id="ARBA00023026"/>
    </source>
</evidence>
<dbReference type="GO" id="GO:0008240">
    <property type="term" value="F:tripeptidyl-peptidase activity"/>
    <property type="evidence" value="ECO:0007669"/>
    <property type="project" value="UniProtKB-EC"/>
</dbReference>
<dbReference type="Gene3D" id="3.40.50.200">
    <property type="entry name" value="Peptidase S8/S53 domain"/>
    <property type="match status" value="1"/>
</dbReference>
<keyword evidence="10 15" id="KW-0720">Serine protease</keyword>
<dbReference type="CDD" id="cd04056">
    <property type="entry name" value="Peptidases_S53"/>
    <property type="match status" value="1"/>
</dbReference>
<dbReference type="InterPro" id="IPR036852">
    <property type="entry name" value="Peptidase_S8/S53_dom_sf"/>
</dbReference>
<keyword evidence="13" id="KW-0865">Zymogen</keyword>
<feature type="binding site" evidence="15">
    <location>
        <position position="608"/>
    </location>
    <ligand>
        <name>Ca(2+)</name>
        <dbReference type="ChEBI" id="CHEBI:29108"/>
    </ligand>
</feature>
<sequence>MRVPTLLAGLACSAIPALAAPSSSGHVLHEKRDGEPHLWQKRDRATPSQVLPIRIGLRQRNLENAESYIYEVADPNSPNFGKHWSAEKVANTFAPSTETKNTVVNWLVDAGIQRNRISLSKGHNWVEFDGTVEEAEALFATEYWHYQHVENGGLRLAVDGYSLPKHVQQHVDFVMPTVQLDGLKPVANTNHGRGTTAIIPGGASLGSLPCGKLITIDCLRKLYKFPVGKKSAVSNKIGIAEWADYLYEPDLPLYFKNFTNPQIPADTKPEFVAIDGGLTANLTTIAIGSGVEAALDVQAAYSIVHPQQVRYYQVGDGINVDSVGTFNIFLDALDASYCTYEGGDQPYVGYQGPLQCGGAPKSNVISVSYGQIEGALPEFYQVRQCNEWMKLGLQGVSVIYASGDSGVANRYNSGYPNSCLNANNLFVDNNGTRYSPSFPVNCPYITSVGATTLIGNDTDSGERAVSVPGSGPANAYYSGGGFSNIFPVPSYQASAVGTFMKKYAPKYGPNVYNDTGKARGFPDVAAIGLSVATVWNGSTYGVGGTSASAPIFASIVNLLNEERIAIGKGPIGFLNPTLYKHPQAFNDITIGNNPGCGTGGFNATPGWDPVTGLALGFYVVVLLVGSLGSNTCKVASPKRLFVDLSPFPYVIYNSLGVRLKRHNA</sequence>
<feature type="binding site" evidence="15">
    <location>
        <position position="587"/>
    </location>
    <ligand>
        <name>Ca(2+)</name>
        <dbReference type="ChEBI" id="CHEBI:29108"/>
    </ligand>
</feature>
<dbReference type="EMBL" id="VFLP01000011">
    <property type="protein sequence ID" value="TRX96366.1"/>
    <property type="molecule type" value="Genomic_DNA"/>
</dbReference>
<feature type="active site" description="Charge relay system" evidence="15">
    <location>
        <position position="546"/>
    </location>
</feature>
<evidence type="ECO:0000259" key="17">
    <source>
        <dbReference type="PROSITE" id="PS51695"/>
    </source>
</evidence>
<dbReference type="FunFam" id="3.40.50.200:FF:000015">
    <property type="entry name" value="Tripeptidyl peptidase A"/>
    <property type="match status" value="1"/>
</dbReference>
<dbReference type="Pfam" id="PF09286">
    <property type="entry name" value="Pro-kuma_activ"/>
    <property type="match status" value="1"/>
</dbReference>
<dbReference type="GO" id="GO:0005576">
    <property type="term" value="C:extracellular region"/>
    <property type="evidence" value="ECO:0007669"/>
    <property type="project" value="UniProtKB-SubCell"/>
</dbReference>
<keyword evidence="12" id="KW-0843">Virulence</keyword>
<dbReference type="InterPro" id="IPR050819">
    <property type="entry name" value="Tripeptidyl-peptidase_I"/>
</dbReference>
<keyword evidence="5" id="KW-0964">Secreted</keyword>
<comment type="catalytic activity">
    <reaction evidence="1">
        <text>Release of an N-terminal tripeptide from a polypeptide.</text>
        <dbReference type="EC" id="3.4.14.10"/>
    </reaction>
</comment>
<evidence type="ECO:0000313" key="18">
    <source>
        <dbReference type="EMBL" id="TRX96366.1"/>
    </source>
</evidence>
<comment type="caution">
    <text evidence="18">The sequence shown here is derived from an EMBL/GenBank/DDBJ whole genome shotgun (WGS) entry which is preliminary data.</text>
</comment>
<organism evidence="18 19">
    <name type="scientific">Xylaria flabelliformis</name>
    <dbReference type="NCBI Taxonomy" id="2512241"/>
    <lineage>
        <taxon>Eukaryota</taxon>
        <taxon>Fungi</taxon>
        <taxon>Dikarya</taxon>
        <taxon>Ascomycota</taxon>
        <taxon>Pezizomycotina</taxon>
        <taxon>Sordariomycetes</taxon>
        <taxon>Xylariomycetidae</taxon>
        <taxon>Xylariales</taxon>
        <taxon>Xylariaceae</taxon>
        <taxon>Xylaria</taxon>
    </lineage>
</organism>
<dbReference type="InterPro" id="IPR030400">
    <property type="entry name" value="Sedolisin_dom"/>
</dbReference>
<feature type="binding site" evidence="15">
    <location>
        <position position="606"/>
    </location>
    <ligand>
        <name>Ca(2+)</name>
        <dbReference type="ChEBI" id="CHEBI:29108"/>
    </ligand>
</feature>
<dbReference type="STRING" id="2512241.A0A553I837"/>
<dbReference type="PANTHER" id="PTHR14218">
    <property type="entry name" value="PROTEASE S8 TRIPEPTIDYL PEPTIDASE I CLN2"/>
    <property type="match status" value="1"/>
</dbReference>
<keyword evidence="11 15" id="KW-0106">Calcium</keyword>
<feature type="active site" description="Charge relay system" evidence="15">
    <location>
        <position position="296"/>
    </location>
</feature>
<evidence type="ECO:0000256" key="8">
    <source>
        <dbReference type="ARBA" id="ARBA00022729"/>
    </source>
</evidence>
<dbReference type="PANTHER" id="PTHR14218:SF19">
    <property type="entry name" value="SERINE PROTEASE AORO, PUTATIVE (AFU_ORTHOLOGUE AFUA_6G10250)-RELATED"/>
    <property type="match status" value="1"/>
</dbReference>
<dbReference type="GO" id="GO:0004252">
    <property type="term" value="F:serine-type endopeptidase activity"/>
    <property type="evidence" value="ECO:0007669"/>
    <property type="project" value="UniProtKB-UniRule"/>
</dbReference>
<comment type="cofactor">
    <cofactor evidence="15">
        <name>Ca(2+)</name>
        <dbReference type="ChEBI" id="CHEBI:29108"/>
    </cofactor>
    <text evidence="15">Binds 1 Ca(2+) ion per subunit.</text>
</comment>
<dbReference type="GO" id="GO:0006508">
    <property type="term" value="P:proteolysis"/>
    <property type="evidence" value="ECO:0007669"/>
    <property type="project" value="UniProtKB-KW"/>
</dbReference>
<evidence type="ECO:0000256" key="9">
    <source>
        <dbReference type="ARBA" id="ARBA00022801"/>
    </source>
</evidence>
<dbReference type="OrthoDB" id="409122at2759"/>
<evidence type="ECO:0000256" key="10">
    <source>
        <dbReference type="ARBA" id="ARBA00022825"/>
    </source>
</evidence>
<evidence type="ECO:0000256" key="4">
    <source>
        <dbReference type="ARBA" id="ARBA00012462"/>
    </source>
</evidence>
<feature type="chain" id="PRO_5021859661" description="tripeptidyl-peptidase II" evidence="16">
    <location>
        <begin position="20"/>
        <end position="664"/>
    </location>
</feature>
<name>A0A553I837_9PEZI</name>
<comment type="function">
    <text evidence="2">Secreted tripeptidyl-peptidase which degrades proteins at acidic pHs and is involved in virulence.</text>
</comment>
<evidence type="ECO:0000256" key="16">
    <source>
        <dbReference type="SAM" id="SignalP"/>
    </source>
</evidence>
<dbReference type="EC" id="3.4.14.10" evidence="4"/>
<evidence type="ECO:0000256" key="7">
    <source>
        <dbReference type="ARBA" id="ARBA00022723"/>
    </source>
</evidence>
<protein>
    <recommendedName>
        <fullName evidence="4">tripeptidyl-peptidase II</fullName>
        <ecNumber evidence="4">3.4.14.10</ecNumber>
    </recommendedName>
</protein>
<evidence type="ECO:0000256" key="2">
    <source>
        <dbReference type="ARBA" id="ARBA00002451"/>
    </source>
</evidence>
<evidence type="ECO:0000256" key="6">
    <source>
        <dbReference type="ARBA" id="ARBA00022670"/>
    </source>
</evidence>
<accession>A0A553I837</accession>
<gene>
    <name evidence="18" type="ORF">FHL15_002638</name>
</gene>